<dbReference type="PROSITE" id="PS51918">
    <property type="entry name" value="RADICAL_SAM"/>
    <property type="match status" value="1"/>
</dbReference>
<evidence type="ECO:0000256" key="2">
    <source>
        <dbReference type="ARBA" id="ARBA00022691"/>
    </source>
</evidence>
<evidence type="ECO:0000313" key="8">
    <source>
        <dbReference type="Proteomes" id="UP000285310"/>
    </source>
</evidence>
<evidence type="ECO:0000256" key="5">
    <source>
        <dbReference type="ARBA" id="ARBA00023014"/>
    </source>
</evidence>
<dbReference type="InterPro" id="IPR022563">
    <property type="entry name" value="DUF3463"/>
</dbReference>
<dbReference type="Proteomes" id="UP000285310">
    <property type="component" value="Unassembled WGS sequence"/>
</dbReference>
<dbReference type="SFLD" id="SFLDS00029">
    <property type="entry name" value="Radical_SAM"/>
    <property type="match status" value="1"/>
</dbReference>
<dbReference type="InParanoid" id="A0A423PWR1"/>
<dbReference type="Gene3D" id="3.20.20.70">
    <property type="entry name" value="Aldolase class I"/>
    <property type="match status" value="1"/>
</dbReference>
<protein>
    <submittedName>
        <fullName evidence="7">Radical SAM protein</fullName>
    </submittedName>
</protein>
<evidence type="ECO:0000259" key="6">
    <source>
        <dbReference type="PROSITE" id="PS51918"/>
    </source>
</evidence>
<comment type="cofactor">
    <cofactor evidence="1">
        <name>[4Fe-4S] cluster</name>
        <dbReference type="ChEBI" id="CHEBI:49883"/>
    </cofactor>
</comment>
<dbReference type="InterPro" id="IPR017833">
    <property type="entry name" value="Hopanoid_synth-assoc_rSAM_HpnH"/>
</dbReference>
<dbReference type="EMBL" id="AYKG01000012">
    <property type="protein sequence ID" value="ROO30047.1"/>
    <property type="molecule type" value="Genomic_DNA"/>
</dbReference>
<evidence type="ECO:0000256" key="1">
    <source>
        <dbReference type="ARBA" id="ARBA00001966"/>
    </source>
</evidence>
<dbReference type="GO" id="GO:0003824">
    <property type="term" value="F:catalytic activity"/>
    <property type="evidence" value="ECO:0007669"/>
    <property type="project" value="InterPro"/>
</dbReference>
<keyword evidence="4" id="KW-0408">Iron</keyword>
<organism evidence="7 8">
    <name type="scientific">Salinisphaera japonica YTM-1</name>
    <dbReference type="NCBI Taxonomy" id="1209778"/>
    <lineage>
        <taxon>Bacteria</taxon>
        <taxon>Pseudomonadati</taxon>
        <taxon>Pseudomonadota</taxon>
        <taxon>Gammaproteobacteria</taxon>
        <taxon>Salinisphaerales</taxon>
        <taxon>Salinisphaeraceae</taxon>
        <taxon>Salinisphaera</taxon>
    </lineage>
</organism>
<comment type="caution">
    <text evidence="7">The sequence shown here is derived from an EMBL/GenBank/DDBJ whole genome shotgun (WGS) entry which is preliminary data.</text>
</comment>
<accession>A0A423PWR1</accession>
<dbReference type="InterPro" id="IPR013785">
    <property type="entry name" value="Aldolase_TIM"/>
</dbReference>
<dbReference type="InterPro" id="IPR050377">
    <property type="entry name" value="Radical_SAM_PqqE_MftC-like"/>
</dbReference>
<reference evidence="7 8" key="1">
    <citation type="submission" date="2013-10" db="EMBL/GenBank/DDBJ databases">
        <title>Salinisphaera japonica YTM-1 Genome Sequencing.</title>
        <authorList>
            <person name="Lai Q."/>
            <person name="Li C."/>
            <person name="Shao Z."/>
        </authorList>
    </citation>
    <scope>NUCLEOTIDE SEQUENCE [LARGE SCALE GENOMIC DNA]</scope>
    <source>
        <strain evidence="7 8">YTM-1</strain>
    </source>
</reference>
<dbReference type="PANTHER" id="PTHR11228">
    <property type="entry name" value="RADICAL SAM DOMAIN PROTEIN"/>
    <property type="match status" value="1"/>
</dbReference>
<keyword evidence="5" id="KW-0411">Iron-sulfur</keyword>
<dbReference type="AlphaFoldDB" id="A0A423PWR1"/>
<evidence type="ECO:0000256" key="3">
    <source>
        <dbReference type="ARBA" id="ARBA00022723"/>
    </source>
</evidence>
<dbReference type="RefSeq" id="WP_123657597.1">
    <property type="nucleotide sequence ID" value="NZ_AYKG01000012.1"/>
</dbReference>
<dbReference type="SUPFAM" id="SSF102114">
    <property type="entry name" value="Radical SAM enzymes"/>
    <property type="match status" value="1"/>
</dbReference>
<sequence>MSVPLIQQYRVASYLMKQKLARVERYPLVLMLEPLFQCNLACAGCGKIDHPKDILKQRMSVEDALNAVDECDAPMVSIPGGEPLIHKGMPEIIKGIVARKKFVYLCTNALLMKKKMDDYEPSPYFTWSVHLDGLKERHDESVCQEGVFEKAVEAIEMARDRGFRVTINCTLFDGEVPEEVADFFDYVTDLGVEGIMVSPGYSYEHAPRQDVFLGRSKAKNLFRDIFAKGRERGSDWKLNHSSLFLNFLAGNETYQCTPWSNVTYNVFGWQKPCYLLVDEGYEKTYKGLMENTQWENYGVGRNPKCDNCMAHCGYEGTAVEDTFKHPLKALKVMMKGPDLTGDFAEELPILYGDRAQATATRIPISSIGRRSASDAGKEKEIS</sequence>
<dbReference type="SFLD" id="SFLDG01067">
    <property type="entry name" value="SPASM/twitch_domain_containing"/>
    <property type="match status" value="1"/>
</dbReference>
<dbReference type="OrthoDB" id="9792276at2"/>
<dbReference type="InterPro" id="IPR007197">
    <property type="entry name" value="rSAM"/>
</dbReference>
<dbReference type="CDD" id="cd01335">
    <property type="entry name" value="Radical_SAM"/>
    <property type="match status" value="1"/>
</dbReference>
<keyword evidence="8" id="KW-1185">Reference proteome</keyword>
<dbReference type="Pfam" id="PF11946">
    <property type="entry name" value="DUF3463"/>
    <property type="match status" value="1"/>
</dbReference>
<proteinExistence type="predicted"/>
<keyword evidence="2" id="KW-0949">S-adenosyl-L-methionine</keyword>
<name>A0A423PWR1_9GAMM</name>
<dbReference type="Pfam" id="PF04055">
    <property type="entry name" value="Radical_SAM"/>
    <property type="match status" value="1"/>
</dbReference>
<gene>
    <name evidence="7" type="ORF">SAJA_05295</name>
</gene>
<dbReference type="PANTHER" id="PTHR11228:SF22">
    <property type="entry name" value="PEPTIDE BIOSYNTHESIS PROTEIN YYDG-RELATED"/>
    <property type="match status" value="1"/>
</dbReference>
<dbReference type="GO" id="GO:0051536">
    <property type="term" value="F:iron-sulfur cluster binding"/>
    <property type="evidence" value="ECO:0007669"/>
    <property type="project" value="UniProtKB-KW"/>
</dbReference>
<feature type="domain" description="Radical SAM core" evidence="6">
    <location>
        <begin position="24"/>
        <end position="235"/>
    </location>
</feature>
<evidence type="ECO:0000256" key="4">
    <source>
        <dbReference type="ARBA" id="ARBA00023004"/>
    </source>
</evidence>
<dbReference type="InterPro" id="IPR058240">
    <property type="entry name" value="rSAM_sf"/>
</dbReference>
<evidence type="ECO:0000313" key="7">
    <source>
        <dbReference type="EMBL" id="ROO30047.1"/>
    </source>
</evidence>
<dbReference type="NCBIfam" id="TIGR03470">
    <property type="entry name" value="HpnH"/>
    <property type="match status" value="1"/>
</dbReference>
<dbReference type="GO" id="GO:0046872">
    <property type="term" value="F:metal ion binding"/>
    <property type="evidence" value="ECO:0007669"/>
    <property type="project" value="UniProtKB-KW"/>
</dbReference>
<dbReference type="SFLD" id="SFLDF00397">
    <property type="entry name" value="adenosyl-hopene_transferase"/>
    <property type="match status" value="1"/>
</dbReference>
<keyword evidence="3" id="KW-0479">Metal-binding</keyword>